<protein>
    <recommendedName>
        <fullName evidence="10">GOLD domain-containing protein</fullName>
    </recommendedName>
</protein>
<feature type="transmembrane region" description="Helical" evidence="8">
    <location>
        <begin position="207"/>
        <end position="225"/>
    </location>
</feature>
<comment type="subcellular location">
    <subcellularLocation>
        <location evidence="1 7">Membrane</location>
        <topology evidence="1 7">Single-pass type I membrane protein</topology>
    </subcellularLocation>
</comment>
<keyword evidence="4 9" id="KW-0732">Signal</keyword>
<evidence type="ECO:0000256" key="7">
    <source>
        <dbReference type="RuleBase" id="RU003827"/>
    </source>
</evidence>
<dbReference type="PANTHER" id="PTHR22811">
    <property type="entry name" value="TRANSMEMBRANE EMP24 DOMAIN-CONTAINING PROTEIN"/>
    <property type="match status" value="1"/>
</dbReference>
<evidence type="ECO:0000256" key="8">
    <source>
        <dbReference type="SAM" id="Phobius"/>
    </source>
</evidence>
<evidence type="ECO:0000256" key="5">
    <source>
        <dbReference type="ARBA" id="ARBA00022989"/>
    </source>
</evidence>
<keyword evidence="5 8" id="KW-1133">Transmembrane helix</keyword>
<proteinExistence type="inferred from homology"/>
<evidence type="ECO:0000259" key="10">
    <source>
        <dbReference type="PROSITE" id="PS50866"/>
    </source>
</evidence>
<keyword evidence="3 7" id="KW-0812">Transmembrane</keyword>
<keyword evidence="6 8" id="KW-0472">Membrane</keyword>
<dbReference type="InterPro" id="IPR015720">
    <property type="entry name" value="Emp24-like"/>
</dbReference>
<sequence length="238" mass="26397">MMESSPMALATVLLLALLTALSSAKPLLLVTSGRPKCLVVSVPEGTTLAVQYDAPDLVLDGPDSGPVSISVRLARPVASMRDYRAKDRRQQMERLKMAGVETVQLKEQQGSISYDVPMDGEVDVCIRASPASREHPMRFGIEITSEAMMNDDGDPQNNSGNKHLSNMDHTTRRLEGVLARILSEADYAKEREMVFHNQSIAMNAASMWWPILQLCILLVTGFTQVSHMVRFFKTRHII</sequence>
<evidence type="ECO:0000256" key="6">
    <source>
        <dbReference type="ARBA" id="ARBA00023136"/>
    </source>
</evidence>
<accession>A0A7S2XIW4</accession>
<evidence type="ECO:0000313" key="11">
    <source>
        <dbReference type="EMBL" id="CAD9808619.1"/>
    </source>
</evidence>
<organism evidence="11">
    <name type="scientific">Attheya septentrionalis</name>
    <dbReference type="NCBI Taxonomy" id="420275"/>
    <lineage>
        <taxon>Eukaryota</taxon>
        <taxon>Sar</taxon>
        <taxon>Stramenopiles</taxon>
        <taxon>Ochrophyta</taxon>
        <taxon>Bacillariophyta</taxon>
        <taxon>Coscinodiscophyceae</taxon>
        <taxon>Chaetocerotophycidae</taxon>
        <taxon>Chaetocerotales</taxon>
        <taxon>Attheyaceae</taxon>
        <taxon>Attheya</taxon>
    </lineage>
</organism>
<evidence type="ECO:0000256" key="4">
    <source>
        <dbReference type="ARBA" id="ARBA00022729"/>
    </source>
</evidence>
<dbReference type="PROSITE" id="PS50866">
    <property type="entry name" value="GOLD"/>
    <property type="match status" value="1"/>
</dbReference>
<dbReference type="SMART" id="SM01190">
    <property type="entry name" value="EMP24_GP25L"/>
    <property type="match status" value="1"/>
</dbReference>
<evidence type="ECO:0000256" key="3">
    <source>
        <dbReference type="ARBA" id="ARBA00022692"/>
    </source>
</evidence>
<comment type="similarity">
    <text evidence="2 7">Belongs to the EMP24/GP25L family.</text>
</comment>
<reference evidence="11" key="1">
    <citation type="submission" date="2021-01" db="EMBL/GenBank/DDBJ databases">
        <authorList>
            <person name="Corre E."/>
            <person name="Pelletier E."/>
            <person name="Niang G."/>
            <person name="Scheremetjew M."/>
            <person name="Finn R."/>
            <person name="Kale V."/>
            <person name="Holt S."/>
            <person name="Cochrane G."/>
            <person name="Meng A."/>
            <person name="Brown T."/>
            <person name="Cohen L."/>
        </authorList>
    </citation>
    <scope>NUCLEOTIDE SEQUENCE</scope>
    <source>
        <strain evidence="11">CCMP2084</strain>
    </source>
</reference>
<dbReference type="InterPro" id="IPR009038">
    <property type="entry name" value="GOLD_dom"/>
</dbReference>
<name>A0A7S2XIW4_9STRA</name>
<evidence type="ECO:0000256" key="2">
    <source>
        <dbReference type="ARBA" id="ARBA00007104"/>
    </source>
</evidence>
<feature type="domain" description="GOLD" evidence="10">
    <location>
        <begin position="35"/>
        <end position="143"/>
    </location>
</feature>
<dbReference type="GO" id="GO:0016020">
    <property type="term" value="C:membrane"/>
    <property type="evidence" value="ECO:0007669"/>
    <property type="project" value="UniProtKB-SubCell"/>
</dbReference>
<evidence type="ECO:0000256" key="9">
    <source>
        <dbReference type="SAM" id="SignalP"/>
    </source>
</evidence>
<feature type="chain" id="PRO_5030709010" description="GOLD domain-containing protein" evidence="9">
    <location>
        <begin position="25"/>
        <end position="238"/>
    </location>
</feature>
<gene>
    <name evidence="11" type="ORF">ASEP1449_LOCUS441</name>
</gene>
<evidence type="ECO:0000256" key="1">
    <source>
        <dbReference type="ARBA" id="ARBA00004479"/>
    </source>
</evidence>
<dbReference type="Pfam" id="PF01105">
    <property type="entry name" value="EMP24_GP25L"/>
    <property type="match status" value="1"/>
</dbReference>
<dbReference type="AlphaFoldDB" id="A0A7S2XIW4"/>
<dbReference type="EMBL" id="HBHQ01000698">
    <property type="protein sequence ID" value="CAD9808619.1"/>
    <property type="molecule type" value="Transcribed_RNA"/>
</dbReference>
<feature type="signal peptide" evidence="9">
    <location>
        <begin position="1"/>
        <end position="24"/>
    </location>
</feature>